<name>A0ABP0SPF8_9DINO</name>
<comment type="caution">
    <text evidence="1">The sequence shown here is derived from an EMBL/GenBank/DDBJ whole genome shotgun (WGS) entry which is preliminary data.</text>
</comment>
<sequence length="110" mass="12551">MLFEAMEDTDPVVFPSTNKTSRECLRIKGPGAMTHSYAHLTQCPTIRERKLLALLGHPRAADRCMYAPRSRQTGHFLDFNLRLQTTYIKSSLGCEGLSQMEMMKGCWRVI</sequence>
<reference evidence="1 2" key="1">
    <citation type="submission" date="2024-02" db="EMBL/GenBank/DDBJ databases">
        <authorList>
            <person name="Chen Y."/>
            <person name="Shah S."/>
            <person name="Dougan E. K."/>
            <person name="Thang M."/>
            <person name="Chan C."/>
        </authorList>
    </citation>
    <scope>NUCLEOTIDE SEQUENCE [LARGE SCALE GENOMIC DNA]</scope>
</reference>
<dbReference type="EMBL" id="CAXAMN010027983">
    <property type="protein sequence ID" value="CAK9114280.1"/>
    <property type="molecule type" value="Genomic_DNA"/>
</dbReference>
<protein>
    <submittedName>
        <fullName evidence="1">Uncharacterized protein</fullName>
    </submittedName>
</protein>
<organism evidence="1 2">
    <name type="scientific">Durusdinium trenchii</name>
    <dbReference type="NCBI Taxonomy" id="1381693"/>
    <lineage>
        <taxon>Eukaryota</taxon>
        <taxon>Sar</taxon>
        <taxon>Alveolata</taxon>
        <taxon>Dinophyceae</taxon>
        <taxon>Suessiales</taxon>
        <taxon>Symbiodiniaceae</taxon>
        <taxon>Durusdinium</taxon>
    </lineage>
</organism>
<proteinExistence type="predicted"/>
<keyword evidence="2" id="KW-1185">Reference proteome</keyword>
<evidence type="ECO:0000313" key="2">
    <source>
        <dbReference type="Proteomes" id="UP001642484"/>
    </source>
</evidence>
<gene>
    <name evidence="1" type="ORF">CCMP2556_LOCUS52850</name>
</gene>
<evidence type="ECO:0000313" key="1">
    <source>
        <dbReference type="EMBL" id="CAK9114280.1"/>
    </source>
</evidence>
<accession>A0ABP0SPF8</accession>
<dbReference type="Proteomes" id="UP001642484">
    <property type="component" value="Unassembled WGS sequence"/>
</dbReference>